<evidence type="ECO:0000313" key="1">
    <source>
        <dbReference type="EMBL" id="OIQ63386.1"/>
    </source>
</evidence>
<protein>
    <recommendedName>
        <fullName evidence="2">TetR family transcriptional regulator</fullName>
    </recommendedName>
</protein>
<gene>
    <name evidence="1" type="ORF">GALL_550720</name>
</gene>
<dbReference type="EMBL" id="MLJW01009051">
    <property type="protein sequence ID" value="OIQ63386.1"/>
    <property type="molecule type" value="Genomic_DNA"/>
</dbReference>
<dbReference type="SUPFAM" id="SSF46689">
    <property type="entry name" value="Homeodomain-like"/>
    <property type="match status" value="1"/>
</dbReference>
<accession>A0A1J5NX86</accession>
<proteinExistence type="predicted"/>
<reference evidence="1" key="1">
    <citation type="submission" date="2016-10" db="EMBL/GenBank/DDBJ databases">
        <title>Sequence of Gallionella enrichment culture.</title>
        <authorList>
            <person name="Poehlein A."/>
            <person name="Muehling M."/>
            <person name="Daniel R."/>
        </authorList>
    </citation>
    <scope>NUCLEOTIDE SEQUENCE</scope>
</reference>
<name>A0A1J5NX86_9ZZZZ</name>
<dbReference type="InterPro" id="IPR009057">
    <property type="entry name" value="Homeodomain-like_sf"/>
</dbReference>
<dbReference type="Gene3D" id="1.10.357.10">
    <property type="entry name" value="Tetracycline Repressor, domain 2"/>
    <property type="match status" value="1"/>
</dbReference>
<comment type="caution">
    <text evidence="1">The sequence shown here is derived from an EMBL/GenBank/DDBJ whole genome shotgun (WGS) entry which is preliminary data.</text>
</comment>
<sequence length="154" mass="16360">MLAEGGEKAVSFASVAQATGLAASTLAQRFGTRDGMVQVALLDGWDRLTAQTAAAETEAPLAAKGVAVLLKLIGNDQEAEIAVLAANMRDADLRARAEAWRTQVETALATRLSGNPAKKHDSAAMIFALWQGRLLWTRAGEPAFRMKDAIKRLG</sequence>
<evidence type="ECO:0008006" key="2">
    <source>
        <dbReference type="Google" id="ProtNLM"/>
    </source>
</evidence>
<organism evidence="1">
    <name type="scientific">mine drainage metagenome</name>
    <dbReference type="NCBI Taxonomy" id="410659"/>
    <lineage>
        <taxon>unclassified sequences</taxon>
        <taxon>metagenomes</taxon>
        <taxon>ecological metagenomes</taxon>
    </lineage>
</organism>
<dbReference type="AlphaFoldDB" id="A0A1J5NX86"/>